<proteinExistence type="predicted"/>
<reference evidence="2 3" key="1">
    <citation type="submission" date="2016-08" db="EMBL/GenBank/DDBJ databases">
        <title>A Parts List for Fungal Cellulosomes Revealed by Comparative Genomics.</title>
        <authorList>
            <consortium name="DOE Joint Genome Institute"/>
            <person name="Haitjema C.H."/>
            <person name="Gilmore S.P."/>
            <person name="Henske J.K."/>
            <person name="Solomon K.V."/>
            <person name="De Groot R."/>
            <person name="Kuo A."/>
            <person name="Mondo S.J."/>
            <person name="Salamov A.A."/>
            <person name="Labutti K."/>
            <person name="Zhao Z."/>
            <person name="Chiniquy J."/>
            <person name="Barry K."/>
            <person name="Brewer H.M."/>
            <person name="Purvine S.O."/>
            <person name="Wright A.T."/>
            <person name="Boxma B."/>
            <person name="Van Alen T."/>
            <person name="Hackstein J.H."/>
            <person name="Baker S.E."/>
            <person name="Grigoriev I.V."/>
            <person name="O'Malley M.A."/>
        </authorList>
    </citation>
    <scope>NUCLEOTIDE SEQUENCE [LARGE SCALE GENOMIC DNA]</scope>
    <source>
        <strain evidence="2 3">S4</strain>
    </source>
</reference>
<dbReference type="Proteomes" id="UP000193944">
    <property type="component" value="Unassembled WGS sequence"/>
</dbReference>
<gene>
    <name evidence="2" type="ORF">BCR32DRAFT_279935</name>
</gene>
<dbReference type="EMBL" id="MCFG01000125">
    <property type="protein sequence ID" value="ORX81172.1"/>
    <property type="molecule type" value="Genomic_DNA"/>
</dbReference>
<accession>A0A1Y1X640</accession>
<sequence>MKFYSALAFFLTLAKFPQSIIDALNAVVKVGNELEAQRREKCREKNYNNYLNCLMNTFHPAPVCSIYLDNC</sequence>
<protein>
    <recommendedName>
        <fullName evidence="4">Brl1/Brr6 domain-containing protein</fullName>
    </recommendedName>
</protein>
<keyword evidence="3" id="KW-1185">Reference proteome</keyword>
<evidence type="ECO:0000313" key="2">
    <source>
        <dbReference type="EMBL" id="ORX81172.1"/>
    </source>
</evidence>
<organism evidence="2 3">
    <name type="scientific">Anaeromyces robustus</name>
    <dbReference type="NCBI Taxonomy" id="1754192"/>
    <lineage>
        <taxon>Eukaryota</taxon>
        <taxon>Fungi</taxon>
        <taxon>Fungi incertae sedis</taxon>
        <taxon>Chytridiomycota</taxon>
        <taxon>Chytridiomycota incertae sedis</taxon>
        <taxon>Neocallimastigomycetes</taxon>
        <taxon>Neocallimastigales</taxon>
        <taxon>Neocallimastigaceae</taxon>
        <taxon>Anaeromyces</taxon>
    </lineage>
</organism>
<evidence type="ECO:0000313" key="3">
    <source>
        <dbReference type="Proteomes" id="UP000193944"/>
    </source>
</evidence>
<evidence type="ECO:0000256" key="1">
    <source>
        <dbReference type="SAM" id="SignalP"/>
    </source>
</evidence>
<keyword evidence="1" id="KW-0732">Signal</keyword>
<feature type="chain" id="PRO_5013254324" description="Brl1/Brr6 domain-containing protein" evidence="1">
    <location>
        <begin position="20"/>
        <end position="71"/>
    </location>
</feature>
<name>A0A1Y1X640_9FUNG</name>
<reference evidence="2 3" key="2">
    <citation type="submission" date="2016-08" db="EMBL/GenBank/DDBJ databases">
        <title>Pervasive Adenine N6-methylation of Active Genes in Fungi.</title>
        <authorList>
            <consortium name="DOE Joint Genome Institute"/>
            <person name="Mondo S.J."/>
            <person name="Dannebaum R.O."/>
            <person name="Kuo R.C."/>
            <person name="Labutti K."/>
            <person name="Haridas S."/>
            <person name="Kuo A."/>
            <person name="Salamov A."/>
            <person name="Ahrendt S.R."/>
            <person name="Lipzen A."/>
            <person name="Sullivan W."/>
            <person name="Andreopoulos W.B."/>
            <person name="Clum A."/>
            <person name="Lindquist E."/>
            <person name="Daum C."/>
            <person name="Ramamoorthy G.K."/>
            <person name="Gryganskyi A."/>
            <person name="Culley D."/>
            <person name="Magnuson J.K."/>
            <person name="James T.Y."/>
            <person name="O'Malley M.A."/>
            <person name="Stajich J.E."/>
            <person name="Spatafora J.W."/>
            <person name="Visel A."/>
            <person name="Grigoriev I.V."/>
        </authorList>
    </citation>
    <scope>NUCLEOTIDE SEQUENCE [LARGE SCALE GENOMIC DNA]</scope>
    <source>
        <strain evidence="2 3">S4</strain>
    </source>
</reference>
<evidence type="ECO:0008006" key="4">
    <source>
        <dbReference type="Google" id="ProtNLM"/>
    </source>
</evidence>
<dbReference type="AlphaFoldDB" id="A0A1Y1X640"/>
<feature type="signal peptide" evidence="1">
    <location>
        <begin position="1"/>
        <end position="19"/>
    </location>
</feature>
<comment type="caution">
    <text evidence="2">The sequence shown here is derived from an EMBL/GenBank/DDBJ whole genome shotgun (WGS) entry which is preliminary data.</text>
</comment>